<gene>
    <name evidence="1" type="ORF">DHETER_LOCUS10304</name>
</gene>
<proteinExistence type="predicted"/>
<protein>
    <submittedName>
        <fullName evidence="1">14630_t:CDS:1</fullName>
    </submittedName>
</protein>
<dbReference type="Proteomes" id="UP000789702">
    <property type="component" value="Unassembled WGS sequence"/>
</dbReference>
<reference evidence="1" key="1">
    <citation type="submission" date="2021-06" db="EMBL/GenBank/DDBJ databases">
        <authorList>
            <person name="Kallberg Y."/>
            <person name="Tangrot J."/>
            <person name="Rosling A."/>
        </authorList>
    </citation>
    <scope>NUCLEOTIDE SEQUENCE</scope>
    <source>
        <strain evidence="1">IL203A</strain>
    </source>
</reference>
<accession>A0ACA9NSB3</accession>
<sequence>DTLGGSPPLENIQSPVSSTLSSTNSVIGQYSPTTSNIPNGSSKLKVSTSVPDFRSYSPKGPSPIIINPRTSSIGWDRESNKSLSPNSALPEHENSIYAGLRVVGSVSISHLPEQSQSFAASHSHNIHNQPVIQQYSMSKSEDKNISPQSSKRQIKHTSHNRSQSHSSSDYTSYYDPPKKKIIQVTKNMEHFRLAKFTDYEDPDSIKDVIFSHLDIDQNEKENYTIHVAEIGQDEIGPAISDDDLVQICMNADDR</sequence>
<feature type="non-terminal residue" evidence="1">
    <location>
        <position position="254"/>
    </location>
</feature>
<name>A0ACA9NSB3_9GLOM</name>
<evidence type="ECO:0000313" key="2">
    <source>
        <dbReference type="Proteomes" id="UP000789702"/>
    </source>
</evidence>
<feature type="non-terminal residue" evidence="1">
    <location>
        <position position="1"/>
    </location>
</feature>
<comment type="caution">
    <text evidence="1">The sequence shown here is derived from an EMBL/GenBank/DDBJ whole genome shotgun (WGS) entry which is preliminary data.</text>
</comment>
<evidence type="ECO:0000313" key="1">
    <source>
        <dbReference type="EMBL" id="CAG8673791.1"/>
    </source>
</evidence>
<keyword evidence="2" id="KW-1185">Reference proteome</keyword>
<dbReference type="EMBL" id="CAJVPU010019837">
    <property type="protein sequence ID" value="CAG8673791.1"/>
    <property type="molecule type" value="Genomic_DNA"/>
</dbReference>
<organism evidence="1 2">
    <name type="scientific">Dentiscutata heterogama</name>
    <dbReference type="NCBI Taxonomy" id="1316150"/>
    <lineage>
        <taxon>Eukaryota</taxon>
        <taxon>Fungi</taxon>
        <taxon>Fungi incertae sedis</taxon>
        <taxon>Mucoromycota</taxon>
        <taxon>Glomeromycotina</taxon>
        <taxon>Glomeromycetes</taxon>
        <taxon>Diversisporales</taxon>
        <taxon>Gigasporaceae</taxon>
        <taxon>Dentiscutata</taxon>
    </lineage>
</organism>